<comment type="caution">
    <text evidence="1">The sequence shown here is derived from an EMBL/GenBank/DDBJ whole genome shotgun (WGS) entry which is preliminary data.</text>
</comment>
<dbReference type="EMBL" id="JAGGJQ010000005">
    <property type="protein sequence ID" value="MBP1840074.1"/>
    <property type="molecule type" value="Genomic_DNA"/>
</dbReference>
<dbReference type="OrthoDB" id="1401523at2"/>
<keyword evidence="4" id="KW-1185">Reference proteome</keyword>
<gene>
    <name evidence="1" type="ORF">J2Z56_002001</name>
    <name evidence="2" type="ORF">J2Z57_002125</name>
</gene>
<dbReference type="InterPro" id="IPR013785">
    <property type="entry name" value="Aldolase_TIM"/>
</dbReference>
<proteinExistence type="predicted"/>
<dbReference type="AlphaFoldDB" id="A0A9X0YMM5"/>
<evidence type="ECO:0000313" key="1">
    <source>
        <dbReference type="EMBL" id="MBP1840074.1"/>
    </source>
</evidence>
<sequence length="397" mass="45416">MKNIILYLLLISGTVLQSQTKTDHQKPWVISDGTPFVPKDSYPQFSWDTTPTYYMFGDKERVLSSDELKFIAERTHFICIEKSHGYEELGAAELGAKHEAAAFKAIKPDMKVLFYFNAALAWPYTSYSKDFTKERIDSSPQLKSFLIENPKTGELAEKHTAFLFNVLNPDFRDWWVETVAKGVEDSGCDGAFIDQMHGNVNLMKDKKEDIEIAMGEMMGNLKKRLGDDKILLANNANSDSAKFVYPVSDALMFENYSAVHYKKENLLSDWDGMLKNAKEGKVSVFRLGVEGHDRGFLRSISNEEKYKVMPKISQEKLEYALACYLIGAQPYSYFMYSWGWALADGSLVDYPELQKPLGAPKGAYHRTIPNGWEFTREFEHANVWINIESRKAKITWK</sequence>
<evidence type="ECO:0000313" key="2">
    <source>
        <dbReference type="EMBL" id="MDQ0335674.1"/>
    </source>
</evidence>
<organism evidence="1 3">
    <name type="scientific">Formosa algae</name>
    <dbReference type="NCBI Taxonomy" id="225843"/>
    <lineage>
        <taxon>Bacteria</taxon>
        <taxon>Pseudomonadati</taxon>
        <taxon>Bacteroidota</taxon>
        <taxon>Flavobacteriia</taxon>
        <taxon>Flavobacteriales</taxon>
        <taxon>Flavobacteriaceae</taxon>
        <taxon>Formosa</taxon>
    </lineage>
</organism>
<evidence type="ECO:0000313" key="3">
    <source>
        <dbReference type="Proteomes" id="UP001138672"/>
    </source>
</evidence>
<protein>
    <submittedName>
        <fullName evidence="1">Uncharacterized protein</fullName>
    </submittedName>
</protein>
<dbReference type="Proteomes" id="UP001231587">
    <property type="component" value="Unassembled WGS sequence"/>
</dbReference>
<reference evidence="1" key="1">
    <citation type="submission" date="2021-03" db="EMBL/GenBank/DDBJ databases">
        <title>Genomic Encyclopedia of Type Strains, Phase IV (KMG-IV): sequencing the most valuable type-strain genomes for metagenomic binning, comparative biology and taxonomic classification.</title>
        <authorList>
            <person name="Goeker M."/>
        </authorList>
    </citation>
    <scope>NUCLEOTIDE SEQUENCE</scope>
    <source>
        <strain evidence="1">DSM 15523</strain>
        <strain evidence="2 4">DSM 16476</strain>
    </source>
</reference>
<dbReference type="EMBL" id="JAUSUU010000006">
    <property type="protein sequence ID" value="MDQ0335674.1"/>
    <property type="molecule type" value="Genomic_DNA"/>
</dbReference>
<dbReference type="RefSeq" id="WP_057784211.1">
    <property type="nucleotide sequence ID" value="NZ_JAGGJQ010000005.1"/>
</dbReference>
<name>A0A9X0YMM5_9FLAO</name>
<dbReference type="Gene3D" id="3.20.20.70">
    <property type="entry name" value="Aldolase class I"/>
    <property type="match status" value="1"/>
</dbReference>
<accession>A0A9X0YMM5</accession>
<dbReference type="SUPFAM" id="SSF51445">
    <property type="entry name" value="(Trans)glycosidases"/>
    <property type="match status" value="1"/>
</dbReference>
<dbReference type="InterPro" id="IPR017853">
    <property type="entry name" value="GH"/>
</dbReference>
<dbReference type="Proteomes" id="UP001138672">
    <property type="component" value="Unassembled WGS sequence"/>
</dbReference>
<evidence type="ECO:0000313" key="4">
    <source>
        <dbReference type="Proteomes" id="UP001231587"/>
    </source>
</evidence>
<dbReference type="InterPro" id="IPR029455">
    <property type="entry name" value="GHL15"/>
</dbReference>
<dbReference type="Pfam" id="PF14885">
    <property type="entry name" value="GHL15"/>
    <property type="match status" value="1"/>
</dbReference>